<evidence type="ECO:0000313" key="2">
    <source>
        <dbReference type="EMBL" id="KMO77328.1"/>
    </source>
</evidence>
<name>A0A0J6W681_9MYCO</name>
<keyword evidence="1" id="KW-0732">Signal</keyword>
<dbReference type="RefSeq" id="WP_236694201.1">
    <property type="nucleotide sequence ID" value="NZ_JYNU01000010.1"/>
</dbReference>
<feature type="signal peptide" evidence="1">
    <location>
        <begin position="1"/>
        <end position="28"/>
    </location>
</feature>
<dbReference type="Proteomes" id="UP000036313">
    <property type="component" value="Unassembled WGS sequence"/>
</dbReference>
<protein>
    <submittedName>
        <fullName evidence="2">Uncharacterized protein</fullName>
    </submittedName>
</protein>
<feature type="chain" id="PRO_5005283832" evidence="1">
    <location>
        <begin position="29"/>
        <end position="108"/>
    </location>
</feature>
<gene>
    <name evidence="2" type="ORF">MOBUDSM44075_01897</name>
</gene>
<sequence precursor="true">MTATIRTTVTAGVLASGAMMALAVPSQAAPTSDATAGGNAVATINQLKASGADVRVNRIGSAPLDECIVTNVNTFSRPAQIIPINEDDINVFTTFPKPKVTVTLNCSR</sequence>
<reference evidence="2 3" key="1">
    <citation type="journal article" date="2015" name="Genome Biol. Evol.">
        <title>Characterization of Three Mycobacterium spp. with Potential Use in Bioremediation by Genome Sequencing and Comparative Genomics.</title>
        <authorList>
            <person name="Das S."/>
            <person name="Pettersson B.M."/>
            <person name="Behra P.R."/>
            <person name="Ramesh M."/>
            <person name="Dasgupta S."/>
            <person name="Bhattacharya A."/>
            <person name="Kirsebom L.A."/>
        </authorList>
    </citation>
    <scope>NUCLEOTIDE SEQUENCE [LARGE SCALE GENOMIC DNA]</scope>
    <source>
        <strain evidence="2 3">DSM 44075</strain>
    </source>
</reference>
<dbReference type="EMBL" id="JYNU01000010">
    <property type="protein sequence ID" value="KMO77328.1"/>
    <property type="molecule type" value="Genomic_DNA"/>
</dbReference>
<dbReference type="PATRIC" id="fig|1807.14.peg.1911"/>
<dbReference type="AlphaFoldDB" id="A0A0J6W681"/>
<evidence type="ECO:0000313" key="3">
    <source>
        <dbReference type="Proteomes" id="UP000036313"/>
    </source>
</evidence>
<evidence type="ECO:0000256" key="1">
    <source>
        <dbReference type="SAM" id="SignalP"/>
    </source>
</evidence>
<proteinExistence type="predicted"/>
<accession>A0A0J6W681</accession>
<organism evidence="2 3">
    <name type="scientific">Mycolicibacterium obuense</name>
    <dbReference type="NCBI Taxonomy" id="1807"/>
    <lineage>
        <taxon>Bacteria</taxon>
        <taxon>Bacillati</taxon>
        <taxon>Actinomycetota</taxon>
        <taxon>Actinomycetes</taxon>
        <taxon>Mycobacteriales</taxon>
        <taxon>Mycobacteriaceae</taxon>
        <taxon>Mycolicibacterium</taxon>
    </lineage>
</organism>
<comment type="caution">
    <text evidence="2">The sequence shown here is derived from an EMBL/GenBank/DDBJ whole genome shotgun (WGS) entry which is preliminary data.</text>
</comment>